<dbReference type="Pfam" id="PF12146">
    <property type="entry name" value="Hydrolase_4"/>
    <property type="match status" value="1"/>
</dbReference>
<proteinExistence type="predicted"/>
<dbReference type="EMBL" id="JAIMJA010000034">
    <property type="protein sequence ID" value="MCE2597161.1"/>
    <property type="molecule type" value="Genomic_DNA"/>
</dbReference>
<dbReference type="Proteomes" id="UP001201273">
    <property type="component" value="Unassembled WGS sequence"/>
</dbReference>
<feature type="domain" description="Serine aminopeptidase S33" evidence="1">
    <location>
        <begin position="61"/>
        <end position="290"/>
    </location>
</feature>
<protein>
    <submittedName>
        <fullName evidence="2">Lysophospholipase</fullName>
    </submittedName>
</protein>
<reference evidence="2 3" key="1">
    <citation type="journal article" date="2022" name="Environ. Microbiol. Rep.">
        <title>Eco-phylogenetic analyses reveal divergent evolution of vitamin B12 metabolism in the marine bacterial family 'Psychromonadaceae'.</title>
        <authorList>
            <person name="Jin X."/>
            <person name="Yang Y."/>
            <person name="Cao H."/>
            <person name="Gao B."/>
            <person name="Zhao Z."/>
        </authorList>
    </citation>
    <scope>NUCLEOTIDE SEQUENCE [LARGE SCALE GENOMIC DNA]</scope>
    <source>
        <strain evidence="2 3">MKS20</strain>
    </source>
</reference>
<dbReference type="InterPro" id="IPR022742">
    <property type="entry name" value="Hydrolase_4"/>
</dbReference>
<keyword evidence="3" id="KW-1185">Reference proteome</keyword>
<sequence>MYLGIAAALIILGKPKTFTEQSADNINFNEMLMDYNSLPELQYYQARDNTALAYRHYPSRANKTLILLHGSGWHSQQFLSLANYVSKQGLAQVYTPDLRGHGHDPKRRGDVDYIGQFEDDLADFMAMIKTRHPDTKVIVGGHSSGGGLAIRFAGGQYAGQADAYVLLAPFIYYNAPTTKPNAGGWAQPYTGRIVGLTMLNNMGVHWFDSLTAIQFNLPEPLRNGSETLAYSYRLNTSFAPRDYKQDLSSINQPLLVIAGTADETMYVDQYQPLISEYTKVDVKLLPDVTHMGVVVGPEVQPVLRDWLGKL</sequence>
<comment type="caution">
    <text evidence="2">The sequence shown here is derived from an EMBL/GenBank/DDBJ whole genome shotgun (WGS) entry which is preliminary data.</text>
</comment>
<dbReference type="PANTHER" id="PTHR43194:SF2">
    <property type="entry name" value="PEROXISOMAL MEMBRANE PROTEIN LPX1"/>
    <property type="match status" value="1"/>
</dbReference>
<dbReference type="InterPro" id="IPR050228">
    <property type="entry name" value="Carboxylesterase_BioH"/>
</dbReference>
<name>A0ABS8WHP1_9GAMM</name>
<organism evidence="2 3">
    <name type="scientific">Motilimonas cestriensis</name>
    <dbReference type="NCBI Taxonomy" id="2742685"/>
    <lineage>
        <taxon>Bacteria</taxon>
        <taxon>Pseudomonadati</taxon>
        <taxon>Pseudomonadota</taxon>
        <taxon>Gammaproteobacteria</taxon>
        <taxon>Alteromonadales</taxon>
        <taxon>Alteromonadales genera incertae sedis</taxon>
        <taxon>Motilimonas</taxon>
    </lineage>
</organism>
<accession>A0ABS8WHP1</accession>
<dbReference type="PANTHER" id="PTHR43194">
    <property type="entry name" value="HYDROLASE ALPHA/BETA FOLD FAMILY"/>
    <property type="match status" value="1"/>
</dbReference>
<gene>
    <name evidence="2" type="ORF">K6Y31_20515</name>
</gene>
<dbReference type="Gene3D" id="3.40.50.1820">
    <property type="entry name" value="alpha/beta hydrolase"/>
    <property type="match status" value="1"/>
</dbReference>
<evidence type="ECO:0000313" key="3">
    <source>
        <dbReference type="Proteomes" id="UP001201273"/>
    </source>
</evidence>
<dbReference type="SUPFAM" id="SSF53474">
    <property type="entry name" value="alpha/beta-Hydrolases"/>
    <property type="match status" value="1"/>
</dbReference>
<evidence type="ECO:0000313" key="2">
    <source>
        <dbReference type="EMBL" id="MCE2597161.1"/>
    </source>
</evidence>
<dbReference type="InterPro" id="IPR029058">
    <property type="entry name" value="AB_hydrolase_fold"/>
</dbReference>
<evidence type="ECO:0000259" key="1">
    <source>
        <dbReference type="Pfam" id="PF12146"/>
    </source>
</evidence>